<organism evidence="4 5">
    <name type="scientific">Burkholderia savannae</name>
    <dbReference type="NCBI Taxonomy" id="1637837"/>
    <lineage>
        <taxon>Bacteria</taxon>
        <taxon>Pseudomonadati</taxon>
        <taxon>Pseudomonadota</taxon>
        <taxon>Betaproteobacteria</taxon>
        <taxon>Burkholderiales</taxon>
        <taxon>Burkholderiaceae</taxon>
        <taxon>Burkholderia</taxon>
        <taxon>pseudomallei group</taxon>
    </lineage>
</organism>
<comment type="caution">
    <text evidence="4">The sequence shown here is derived from an EMBL/GenBank/DDBJ whole genome shotgun (WGS) entry which is preliminary data.</text>
</comment>
<evidence type="ECO:0000313" key="5">
    <source>
        <dbReference type="Proteomes" id="UP000070255"/>
    </source>
</evidence>
<dbReference type="EMBL" id="LNJQ01000004">
    <property type="protein sequence ID" value="KWZ39235.1"/>
    <property type="molecule type" value="Genomic_DNA"/>
</dbReference>
<dbReference type="SUPFAM" id="SSF49401">
    <property type="entry name" value="Bacterial adhesins"/>
    <property type="match status" value="1"/>
</dbReference>
<dbReference type="Proteomes" id="UP000070255">
    <property type="component" value="Unassembled WGS sequence"/>
</dbReference>
<proteinExistence type="predicted"/>
<evidence type="ECO:0000256" key="2">
    <source>
        <dbReference type="SAM" id="SignalP"/>
    </source>
</evidence>
<feature type="signal peptide" evidence="2">
    <location>
        <begin position="1"/>
        <end position="24"/>
    </location>
</feature>
<dbReference type="InterPro" id="IPR036937">
    <property type="entry name" value="Adhesion_dom_fimbrial_sf"/>
</dbReference>
<evidence type="ECO:0000313" key="4">
    <source>
        <dbReference type="EMBL" id="KWZ39235.1"/>
    </source>
</evidence>
<dbReference type="InterPro" id="IPR008966">
    <property type="entry name" value="Adhesion_dom_sf"/>
</dbReference>
<dbReference type="Pfam" id="PF00419">
    <property type="entry name" value="Fimbrial"/>
    <property type="match status" value="1"/>
</dbReference>
<feature type="domain" description="Fimbrial-type adhesion" evidence="3">
    <location>
        <begin position="33"/>
        <end position="179"/>
    </location>
</feature>
<keyword evidence="5" id="KW-1185">Reference proteome</keyword>
<feature type="chain" id="PRO_5047365578" evidence="2">
    <location>
        <begin position="25"/>
        <end position="181"/>
    </location>
</feature>
<dbReference type="PANTHER" id="PTHR33420:SF3">
    <property type="entry name" value="FIMBRIAL SUBUNIT ELFA"/>
    <property type="match status" value="1"/>
</dbReference>
<evidence type="ECO:0000259" key="3">
    <source>
        <dbReference type="Pfam" id="PF00419"/>
    </source>
</evidence>
<accession>A0ABR5T7S1</accession>
<dbReference type="InterPro" id="IPR000259">
    <property type="entry name" value="Adhesion_dom_fimbrial"/>
</dbReference>
<evidence type="ECO:0000256" key="1">
    <source>
        <dbReference type="ARBA" id="ARBA00022729"/>
    </source>
</evidence>
<dbReference type="Gene3D" id="2.60.40.1090">
    <property type="entry name" value="Fimbrial-type adhesion domain"/>
    <property type="match status" value="1"/>
</dbReference>
<dbReference type="PROSITE" id="PS51257">
    <property type="entry name" value="PROKAR_LIPOPROTEIN"/>
    <property type="match status" value="1"/>
</dbReference>
<protein>
    <submittedName>
        <fullName evidence="4">Fimbrial protein</fullName>
    </submittedName>
</protein>
<keyword evidence="1 2" id="KW-0732">Signal</keyword>
<gene>
    <name evidence="4" type="ORF">WS72_20080</name>
</gene>
<dbReference type="PANTHER" id="PTHR33420">
    <property type="entry name" value="FIMBRIAL SUBUNIT ELFA-RELATED"/>
    <property type="match status" value="1"/>
</dbReference>
<sequence length="181" mass="18755">MRSAMRRWSAITVAATFACSAACAAPPSPTVTIKFNGRYNPVACTVVDGNENKTVTLPTISTSALTNAGQTAGATAFDISVLCDGYAGNVVTFFENGPTTSENGNLDVEDPSDGQSATGVQIQLVNGDGSPIKVGDVSTMKGVSVQASTPTPIPFFARYYATGKTGAGKVRTYVTFVIQMH</sequence>
<reference evidence="4 5" key="1">
    <citation type="submission" date="2015-11" db="EMBL/GenBank/DDBJ databases">
        <authorList>
            <person name="Sahl J."/>
            <person name="Wagner D."/>
            <person name="Keim P."/>
        </authorList>
    </citation>
    <scope>NUCLEOTIDE SEQUENCE [LARGE SCALE GENOMIC DNA]</scope>
    <source>
        <strain evidence="4 5">BDU18</strain>
    </source>
</reference>
<name>A0ABR5T7S1_9BURK</name>
<dbReference type="InterPro" id="IPR050263">
    <property type="entry name" value="Bact_Fimbrial_Adh_Pro"/>
</dbReference>